<organism evidence="1 2">
    <name type="scientific">Rhipicephalus microplus</name>
    <name type="common">Cattle tick</name>
    <name type="synonym">Boophilus microplus</name>
    <dbReference type="NCBI Taxonomy" id="6941"/>
    <lineage>
        <taxon>Eukaryota</taxon>
        <taxon>Metazoa</taxon>
        <taxon>Ecdysozoa</taxon>
        <taxon>Arthropoda</taxon>
        <taxon>Chelicerata</taxon>
        <taxon>Arachnida</taxon>
        <taxon>Acari</taxon>
        <taxon>Parasitiformes</taxon>
        <taxon>Ixodida</taxon>
        <taxon>Ixodoidea</taxon>
        <taxon>Ixodidae</taxon>
        <taxon>Rhipicephalinae</taxon>
        <taxon>Rhipicephalus</taxon>
        <taxon>Boophilus</taxon>
    </lineage>
</organism>
<gene>
    <name evidence="1" type="ORF">HPB51_018438</name>
</gene>
<dbReference type="EMBL" id="JABSTU010000004">
    <property type="protein sequence ID" value="KAH8033969.1"/>
    <property type="molecule type" value="Genomic_DNA"/>
</dbReference>
<protein>
    <submittedName>
        <fullName evidence="1">Uncharacterized protein</fullName>
    </submittedName>
</protein>
<evidence type="ECO:0000313" key="1">
    <source>
        <dbReference type="EMBL" id="KAH8033969.1"/>
    </source>
</evidence>
<dbReference type="Proteomes" id="UP000821866">
    <property type="component" value="Chromosome 2"/>
</dbReference>
<comment type="caution">
    <text evidence="1">The sequence shown here is derived from an EMBL/GenBank/DDBJ whole genome shotgun (WGS) entry which is preliminary data.</text>
</comment>
<reference evidence="1" key="2">
    <citation type="submission" date="2021-09" db="EMBL/GenBank/DDBJ databases">
        <authorList>
            <person name="Jia N."/>
            <person name="Wang J."/>
            <person name="Shi W."/>
            <person name="Du L."/>
            <person name="Sun Y."/>
            <person name="Zhan W."/>
            <person name="Jiang J."/>
            <person name="Wang Q."/>
            <person name="Zhang B."/>
            <person name="Ji P."/>
            <person name="Sakyi L.B."/>
            <person name="Cui X."/>
            <person name="Yuan T."/>
            <person name="Jiang B."/>
            <person name="Yang W."/>
            <person name="Lam T.T.-Y."/>
            <person name="Chang Q."/>
            <person name="Ding S."/>
            <person name="Wang X."/>
            <person name="Zhu J."/>
            <person name="Ruan X."/>
            <person name="Zhao L."/>
            <person name="Wei J."/>
            <person name="Que T."/>
            <person name="Du C."/>
            <person name="Cheng J."/>
            <person name="Dai P."/>
            <person name="Han X."/>
            <person name="Huang E."/>
            <person name="Gao Y."/>
            <person name="Liu J."/>
            <person name="Shao H."/>
            <person name="Ye R."/>
            <person name="Li L."/>
            <person name="Wei W."/>
            <person name="Wang X."/>
            <person name="Wang C."/>
            <person name="Huo Q."/>
            <person name="Li W."/>
            <person name="Guo W."/>
            <person name="Chen H."/>
            <person name="Chen S."/>
            <person name="Zhou L."/>
            <person name="Zhou L."/>
            <person name="Ni X."/>
            <person name="Tian J."/>
            <person name="Zhou Y."/>
            <person name="Sheng Y."/>
            <person name="Liu T."/>
            <person name="Pan Y."/>
            <person name="Xia L."/>
            <person name="Li J."/>
            <person name="Zhao F."/>
            <person name="Cao W."/>
        </authorList>
    </citation>
    <scope>NUCLEOTIDE SEQUENCE</scope>
    <source>
        <strain evidence="1">Rmic-2018</strain>
        <tissue evidence="1">Larvae</tissue>
    </source>
</reference>
<proteinExistence type="predicted"/>
<accession>A0A9J6EHP5</accession>
<evidence type="ECO:0000313" key="2">
    <source>
        <dbReference type="Proteomes" id="UP000821866"/>
    </source>
</evidence>
<name>A0A9J6EHP5_RHIMP</name>
<keyword evidence="2" id="KW-1185">Reference proteome</keyword>
<dbReference type="AlphaFoldDB" id="A0A9J6EHP5"/>
<sequence length="104" mass="11029">MAAELAELFKMPGQMVAVLPKLQRKMAPVGLLRALPRSPLLRTPPLQLCYRLARVPVTSAVRRGIGPTPPLALPGARHARGANGVDTLCGSAALPQSRPVIKAH</sequence>
<reference evidence="1" key="1">
    <citation type="journal article" date="2020" name="Cell">
        <title>Large-Scale Comparative Analyses of Tick Genomes Elucidate Their Genetic Diversity and Vector Capacities.</title>
        <authorList>
            <consortium name="Tick Genome and Microbiome Consortium (TIGMIC)"/>
            <person name="Jia N."/>
            <person name="Wang J."/>
            <person name="Shi W."/>
            <person name="Du L."/>
            <person name="Sun Y."/>
            <person name="Zhan W."/>
            <person name="Jiang J.F."/>
            <person name="Wang Q."/>
            <person name="Zhang B."/>
            <person name="Ji P."/>
            <person name="Bell-Sakyi L."/>
            <person name="Cui X.M."/>
            <person name="Yuan T.T."/>
            <person name="Jiang B.G."/>
            <person name="Yang W.F."/>
            <person name="Lam T.T."/>
            <person name="Chang Q.C."/>
            <person name="Ding S.J."/>
            <person name="Wang X.J."/>
            <person name="Zhu J.G."/>
            <person name="Ruan X.D."/>
            <person name="Zhao L."/>
            <person name="Wei J.T."/>
            <person name="Ye R.Z."/>
            <person name="Que T.C."/>
            <person name="Du C.H."/>
            <person name="Zhou Y.H."/>
            <person name="Cheng J.X."/>
            <person name="Dai P.F."/>
            <person name="Guo W.B."/>
            <person name="Han X.H."/>
            <person name="Huang E.J."/>
            <person name="Li L.F."/>
            <person name="Wei W."/>
            <person name="Gao Y.C."/>
            <person name="Liu J.Z."/>
            <person name="Shao H.Z."/>
            <person name="Wang X."/>
            <person name="Wang C.C."/>
            <person name="Yang T.C."/>
            <person name="Huo Q.B."/>
            <person name="Li W."/>
            <person name="Chen H.Y."/>
            <person name="Chen S.E."/>
            <person name="Zhou L.G."/>
            <person name="Ni X.B."/>
            <person name="Tian J.H."/>
            <person name="Sheng Y."/>
            <person name="Liu T."/>
            <person name="Pan Y.S."/>
            <person name="Xia L.Y."/>
            <person name="Li J."/>
            <person name="Zhao F."/>
            <person name="Cao W.C."/>
        </authorList>
    </citation>
    <scope>NUCLEOTIDE SEQUENCE</scope>
    <source>
        <strain evidence="1">Rmic-2018</strain>
    </source>
</reference>